<evidence type="ECO:0000256" key="7">
    <source>
        <dbReference type="RuleBase" id="RU000675"/>
    </source>
</evidence>
<dbReference type="PROSITE" id="PS01182">
    <property type="entry name" value="GLYCOSYL_HYDROL_F35"/>
    <property type="match status" value="1"/>
</dbReference>
<organism evidence="13 14">
    <name type="scientific">Aphidius gifuensis</name>
    <name type="common">Parasitoid wasp</name>
    <dbReference type="NCBI Taxonomy" id="684658"/>
    <lineage>
        <taxon>Eukaryota</taxon>
        <taxon>Metazoa</taxon>
        <taxon>Ecdysozoa</taxon>
        <taxon>Arthropoda</taxon>
        <taxon>Hexapoda</taxon>
        <taxon>Insecta</taxon>
        <taxon>Pterygota</taxon>
        <taxon>Neoptera</taxon>
        <taxon>Endopterygota</taxon>
        <taxon>Hymenoptera</taxon>
        <taxon>Apocrita</taxon>
        <taxon>Ichneumonoidea</taxon>
        <taxon>Braconidae</taxon>
        <taxon>Aphidiinae</taxon>
        <taxon>Aphidius</taxon>
    </lineage>
</organism>
<evidence type="ECO:0000256" key="6">
    <source>
        <dbReference type="PIRSR" id="PIRSR006336-1"/>
    </source>
</evidence>
<evidence type="ECO:0000256" key="4">
    <source>
        <dbReference type="ARBA" id="ARBA00023180"/>
    </source>
</evidence>
<dbReference type="InterPro" id="IPR048912">
    <property type="entry name" value="BetaGal1-like_ABD1"/>
</dbReference>
<dbReference type="Gene3D" id="3.20.20.80">
    <property type="entry name" value="Glycosidases"/>
    <property type="match status" value="1"/>
</dbReference>
<feature type="domain" description="Beta-galactosidase galactose-binding" evidence="12">
    <location>
        <begin position="539"/>
        <end position="599"/>
    </location>
</feature>
<dbReference type="PANTHER" id="PTHR23421">
    <property type="entry name" value="BETA-GALACTOSIDASE RELATED"/>
    <property type="match status" value="1"/>
</dbReference>
<comment type="caution">
    <text evidence="13">The sequence shown here is derived from an EMBL/GenBank/DDBJ whole genome shotgun (WGS) entry which is preliminary data.</text>
</comment>
<dbReference type="SUPFAM" id="SSF49785">
    <property type="entry name" value="Galactose-binding domain-like"/>
    <property type="match status" value="1"/>
</dbReference>
<dbReference type="Pfam" id="PF01301">
    <property type="entry name" value="Glyco_hydro_35"/>
    <property type="match status" value="1"/>
</dbReference>
<reference evidence="13 14" key="1">
    <citation type="submission" date="2020-08" db="EMBL/GenBank/DDBJ databases">
        <title>Aphidius gifuensis genome sequencing and assembly.</title>
        <authorList>
            <person name="Du Z."/>
        </authorList>
    </citation>
    <scope>NUCLEOTIDE SEQUENCE [LARGE SCALE GENOMIC DNA]</scope>
    <source>
        <strain evidence="13">YNYX2018</strain>
        <tissue evidence="13">Adults</tissue>
    </source>
</reference>
<name>A0A835CYD2_APHGI</name>
<protein>
    <recommendedName>
        <fullName evidence="7">Beta-galactosidase</fullName>
        <ecNumber evidence="7">3.2.1.23</ecNumber>
    </recommendedName>
</protein>
<evidence type="ECO:0000256" key="3">
    <source>
        <dbReference type="ARBA" id="ARBA00022801"/>
    </source>
</evidence>
<evidence type="ECO:0000259" key="12">
    <source>
        <dbReference type="Pfam" id="PF21467"/>
    </source>
</evidence>
<feature type="active site" description="Nucleophile" evidence="6">
    <location>
        <position position="267"/>
    </location>
</feature>
<dbReference type="Proteomes" id="UP000639338">
    <property type="component" value="Unassembled WGS sequence"/>
</dbReference>
<feature type="domain" description="Glycoside hydrolase 35 catalytic" evidence="10">
    <location>
        <begin position="38"/>
        <end position="358"/>
    </location>
</feature>
<dbReference type="Pfam" id="PF21317">
    <property type="entry name" value="BetaGal_ABD_1"/>
    <property type="match status" value="1"/>
</dbReference>
<dbReference type="SUPFAM" id="SSF51445">
    <property type="entry name" value="(Trans)glycosidases"/>
    <property type="match status" value="1"/>
</dbReference>
<keyword evidence="3 7" id="KW-0378">Hydrolase</keyword>
<feature type="active site" description="Proton donor" evidence="6">
    <location>
        <position position="187"/>
    </location>
</feature>
<dbReference type="PRINTS" id="PR00742">
    <property type="entry name" value="GLHYDRLASE35"/>
</dbReference>
<keyword evidence="4" id="KW-0325">Glycoprotein</keyword>
<dbReference type="InterPro" id="IPR031330">
    <property type="entry name" value="Gly_Hdrlase_35_cat"/>
</dbReference>
<dbReference type="EC" id="3.2.1.23" evidence="7"/>
<evidence type="ECO:0000256" key="5">
    <source>
        <dbReference type="ARBA" id="ARBA00023295"/>
    </source>
</evidence>
<dbReference type="InterPro" id="IPR048913">
    <property type="entry name" value="BetaGal_gal-bd"/>
</dbReference>
<dbReference type="Pfam" id="PF21467">
    <property type="entry name" value="BetaGal_gal-bd"/>
    <property type="match status" value="1"/>
</dbReference>
<dbReference type="GO" id="GO:0005975">
    <property type="term" value="P:carbohydrate metabolic process"/>
    <property type="evidence" value="ECO:0007669"/>
    <property type="project" value="InterPro"/>
</dbReference>
<proteinExistence type="inferred from homology"/>
<dbReference type="AlphaFoldDB" id="A0A835CYD2"/>
<accession>A0A835CYD2</accession>
<dbReference type="FunFam" id="3.20.20.80:FF:000017">
    <property type="entry name" value="Beta-galactosidase"/>
    <property type="match status" value="1"/>
</dbReference>
<gene>
    <name evidence="13" type="ORF">HCN44_006091</name>
</gene>
<evidence type="ECO:0000259" key="10">
    <source>
        <dbReference type="Pfam" id="PF01301"/>
    </source>
</evidence>
<comment type="similarity">
    <text evidence="1 8">Belongs to the glycosyl hydrolase 35 family.</text>
</comment>
<dbReference type="InterPro" id="IPR019801">
    <property type="entry name" value="Glyco_hydro_35_CS"/>
</dbReference>
<evidence type="ECO:0000256" key="1">
    <source>
        <dbReference type="ARBA" id="ARBA00009809"/>
    </source>
</evidence>
<evidence type="ECO:0000259" key="11">
    <source>
        <dbReference type="Pfam" id="PF21317"/>
    </source>
</evidence>
<keyword evidence="2 9" id="KW-0732">Signal</keyword>
<evidence type="ECO:0000256" key="9">
    <source>
        <dbReference type="SAM" id="SignalP"/>
    </source>
</evidence>
<dbReference type="InterPro" id="IPR026283">
    <property type="entry name" value="B-gal_1-like"/>
</dbReference>
<dbReference type="Gene3D" id="2.60.120.260">
    <property type="entry name" value="Galactose-binding domain-like"/>
    <property type="match status" value="2"/>
</dbReference>
<dbReference type="PIRSF" id="PIRSF006336">
    <property type="entry name" value="B-gal"/>
    <property type="match status" value="1"/>
</dbReference>
<feature type="chain" id="PRO_5032440167" description="Beta-galactosidase" evidence="9">
    <location>
        <begin position="16"/>
        <end position="624"/>
    </location>
</feature>
<dbReference type="InterPro" id="IPR017853">
    <property type="entry name" value="GH"/>
</dbReference>
<comment type="catalytic activity">
    <reaction evidence="7">
        <text>Hydrolysis of terminal non-reducing beta-D-galactose residues in beta-D-galactosides.</text>
        <dbReference type="EC" id="3.2.1.23"/>
    </reaction>
</comment>
<dbReference type="OrthoDB" id="1657402at2759"/>
<feature type="signal peptide" evidence="9">
    <location>
        <begin position="1"/>
        <end position="15"/>
    </location>
</feature>
<keyword evidence="14" id="KW-1185">Reference proteome</keyword>
<dbReference type="InterPro" id="IPR008979">
    <property type="entry name" value="Galactose-bd-like_sf"/>
</dbReference>
<evidence type="ECO:0000256" key="8">
    <source>
        <dbReference type="RuleBase" id="RU003679"/>
    </source>
</evidence>
<dbReference type="EMBL" id="JACMRX010000001">
    <property type="protein sequence ID" value="KAF7997520.1"/>
    <property type="molecule type" value="Genomic_DNA"/>
</dbReference>
<evidence type="ECO:0000256" key="2">
    <source>
        <dbReference type="ARBA" id="ARBA00022729"/>
    </source>
</evidence>
<evidence type="ECO:0000313" key="13">
    <source>
        <dbReference type="EMBL" id="KAF7997520.1"/>
    </source>
</evidence>
<feature type="domain" description="Beta-galactosidase 1-like first all-beta" evidence="11">
    <location>
        <begin position="406"/>
        <end position="513"/>
    </location>
</feature>
<evidence type="ECO:0000313" key="14">
    <source>
        <dbReference type="Proteomes" id="UP000639338"/>
    </source>
</evidence>
<sequence length="624" mass="70345">MWILFIFALIGITSCINVVDPSINSTSYGFEVDYENNQFLLDGKPFQYVSGSFHYFRTPRAYWRDRLRKMRAGGLNAVSTYVEWNLHQPQPNIWKWTDEEDVVAFLKIAQEEDLYVLLRPGPYICAERDAGGLPPWLLTLVPDIKLRTNDTRYLSYVETYLNTLLEQVEPMLRGNGGPVIMVQVENEYGSFHACDTAYKERLRDIISAHVGTKALLYTTDGSTESALKCGKIPGVYATIDFGASSDPVATFPVMRKFEPSGPLVNSEYYSGWLTHWGEVFQRVPIYRVTKNLKTMLAMNASVNIYMFYGGTNFGFTAGANGGENEFSPDITSYDYDAPLTEAGDPTDKYFAIRDIIAQFLPMPNIPLPTVKPKGDYGSVFLAPIAKFLDKDILKEMSVTAGTYDEPPTFELLSLGHGYVLYETDFPTGVNDPAVFKATVNDRALVYVDDYLVGTLSRTLKIKTLIIQNPYAKRISVLVENQGHLNFGNLAEDWKGMWKATIDGKKINNWNVTSFSLDNIQPLDKYTTINYANENLINGPVFLRAFVNIEGEPLDTYIDPTGWGKGIIYINGNNIGRYWPTVGPQVTLYVPSVWLKTGENEIIIFETEYIPANRKMKFVTTPKLG</sequence>
<dbReference type="GO" id="GO:0004565">
    <property type="term" value="F:beta-galactosidase activity"/>
    <property type="evidence" value="ECO:0007669"/>
    <property type="project" value="UniProtKB-EC"/>
</dbReference>
<dbReference type="InterPro" id="IPR001944">
    <property type="entry name" value="Glycoside_Hdrlase_35"/>
</dbReference>
<keyword evidence="5 7" id="KW-0326">Glycosidase</keyword>